<evidence type="ECO:0000256" key="18">
    <source>
        <dbReference type="SAM" id="MobiDB-lite"/>
    </source>
</evidence>
<sequence>MSGCTDLEPKETDALVALDGPDMQPLLDAAGAVCDAGHRVITFSPKVFLPLTRLCRDTCGYCTFAQPPVPGRRAFMTLPEVLAVAARGAELGCTEALFTLGDKPEAVHPAAAAELIDMGHVSTLDYVTEAAGAVLAQTGLLPHVNAGVLSEADLLRLRHVSASQGLMLESTEPSLSETGGPHHACPDKVPAQRLATIDAAGRGAVPFTSGLLIGIGEGRRARLADLRLLLDLHRRHGHLQELIMQNFRAKRGTAMAGAPEPPLSELLWTVAVARLLFGPHMNIQAPPNLTPSAGWRALLAAGINDFGGISPLTRDFISPEAPWPHLEALAEATAASGKALVPRLAVFPEYVADPTRWLDGGGGRASPPLRPAAGSWAVAMGEDGLLVGAARPPADLAIQSLLAAVVDRGHELSEREVEQLFAARGADFDAVCSAADAMRARICGNKVTYVVNRNINNTNVCTFACAFCAFSKGRAGEELRDAPYLLLEAEIARRAAEAWDRGATEVCIQGGIHPDFTGQTYLRTLEAAKAGAPGIHVHAFSPLEVWHGAASLGWPLAHFLAALRDAGLGSLPGTAAEVLCDDVRAAICPDKLSSAQWLQVVEAAHEVGLRTTSTIMFGHMERPAAWARHLVRLRQLQARTGGITEFVPLPFVHMEAPIYLQGRARRGPTLRECVLMHALARLALPNIPNIQASWVKMGPERAAQLLACGANDMGGSLMNESITRAAGAGFGQELLPERMEALIRAAGRTPRQRTTLYGSPPVERTWRSLRTPPLQPLRRTVDAR</sequence>
<dbReference type="EC" id="2.5.1.147" evidence="7"/>
<comment type="similarity">
    <text evidence="5">In the N-terminal section; belongs to the radical SAM superfamily. CofG family.</text>
</comment>
<evidence type="ECO:0000256" key="16">
    <source>
        <dbReference type="ARBA" id="ARBA00048468"/>
    </source>
</evidence>
<accession>A0AAW1RFZ3</accession>
<keyword evidence="12" id="KW-0479">Metal-binding</keyword>
<keyword evidence="11" id="KW-0949">S-adenosyl-L-methionine</keyword>
<comment type="pathway">
    <text evidence="3">Cofactor biosynthesis; coenzyme F0 biosynthesis.</text>
</comment>
<evidence type="ECO:0000256" key="15">
    <source>
        <dbReference type="ARBA" id="ARBA00023239"/>
    </source>
</evidence>
<dbReference type="HAMAP" id="MF_01611">
    <property type="entry name" value="FO_synth_sub1"/>
    <property type="match status" value="1"/>
</dbReference>
<dbReference type="PROSITE" id="PS51918">
    <property type="entry name" value="RADICAL_SAM"/>
    <property type="match status" value="2"/>
</dbReference>
<dbReference type="InterPro" id="IPR013785">
    <property type="entry name" value="Aldolase_TIM"/>
</dbReference>
<dbReference type="NCBIfam" id="TIGR03550">
    <property type="entry name" value="F420_cofG"/>
    <property type="match status" value="1"/>
</dbReference>
<evidence type="ECO:0000256" key="9">
    <source>
        <dbReference type="ARBA" id="ARBA00022485"/>
    </source>
</evidence>
<evidence type="ECO:0000256" key="12">
    <source>
        <dbReference type="ARBA" id="ARBA00022723"/>
    </source>
</evidence>
<evidence type="ECO:0000256" key="10">
    <source>
        <dbReference type="ARBA" id="ARBA00022679"/>
    </source>
</evidence>
<feature type="region of interest" description="Disordered" evidence="18">
    <location>
        <begin position="750"/>
        <end position="784"/>
    </location>
</feature>
<dbReference type="InterPro" id="IPR006638">
    <property type="entry name" value="Elp3/MiaA/NifB-like_rSAM"/>
</dbReference>
<dbReference type="NCBIfam" id="TIGR00423">
    <property type="entry name" value="CofH family radical SAM protein"/>
    <property type="match status" value="1"/>
</dbReference>
<evidence type="ECO:0000256" key="7">
    <source>
        <dbReference type="ARBA" id="ARBA00012289"/>
    </source>
</evidence>
<dbReference type="GO" id="GO:0141093">
    <property type="term" value="F:5-amino-6-(D-ribitylamino)uracil--L-tyrosine 4-hydroxyphenyl transferase activity"/>
    <property type="evidence" value="ECO:0007669"/>
    <property type="project" value="UniProtKB-EC"/>
</dbReference>
<dbReference type="Pfam" id="PF04055">
    <property type="entry name" value="Radical_SAM"/>
    <property type="match status" value="1"/>
</dbReference>
<dbReference type="InterPro" id="IPR007197">
    <property type="entry name" value="rSAM"/>
</dbReference>
<evidence type="ECO:0000256" key="17">
    <source>
        <dbReference type="ARBA" id="ARBA00048974"/>
    </source>
</evidence>
<dbReference type="GO" id="GO:0051539">
    <property type="term" value="F:4 iron, 4 sulfur cluster binding"/>
    <property type="evidence" value="ECO:0007669"/>
    <property type="project" value="UniProtKB-KW"/>
</dbReference>
<reference evidence="20 21" key="1">
    <citation type="journal article" date="2024" name="Nat. Commun.">
        <title>Phylogenomics reveals the evolutionary origins of lichenization in chlorophyte algae.</title>
        <authorList>
            <person name="Puginier C."/>
            <person name="Libourel C."/>
            <person name="Otte J."/>
            <person name="Skaloud P."/>
            <person name="Haon M."/>
            <person name="Grisel S."/>
            <person name="Petersen M."/>
            <person name="Berrin J.G."/>
            <person name="Delaux P.M."/>
            <person name="Dal Grande F."/>
            <person name="Keller J."/>
        </authorList>
    </citation>
    <scope>NUCLEOTIDE SEQUENCE [LARGE SCALE GENOMIC DNA]</scope>
    <source>
        <strain evidence="20 21">SAG 245.80</strain>
    </source>
</reference>
<dbReference type="SFLD" id="SFLDS00029">
    <property type="entry name" value="Radical_SAM"/>
    <property type="match status" value="3"/>
</dbReference>
<keyword evidence="13" id="KW-0408">Iron</keyword>
<feature type="domain" description="Radical SAM core" evidence="19">
    <location>
        <begin position="447"/>
        <end position="686"/>
    </location>
</feature>
<keyword evidence="9" id="KW-0004">4Fe-4S</keyword>
<dbReference type="PANTHER" id="PTHR43076">
    <property type="entry name" value="FO SYNTHASE (COFH)"/>
    <property type="match status" value="1"/>
</dbReference>
<evidence type="ECO:0000259" key="19">
    <source>
        <dbReference type="PROSITE" id="PS51918"/>
    </source>
</evidence>
<evidence type="ECO:0000256" key="4">
    <source>
        <dbReference type="ARBA" id="ARBA00010051"/>
    </source>
</evidence>
<dbReference type="Pfam" id="PF19288">
    <property type="entry name" value="CofH_C"/>
    <property type="match status" value="1"/>
</dbReference>
<evidence type="ECO:0000256" key="8">
    <source>
        <dbReference type="ARBA" id="ARBA00022220"/>
    </source>
</evidence>
<evidence type="ECO:0000256" key="2">
    <source>
        <dbReference type="ARBA" id="ARBA00003692"/>
    </source>
</evidence>
<dbReference type="GO" id="GO:0046872">
    <property type="term" value="F:metal ion binding"/>
    <property type="evidence" value="ECO:0007669"/>
    <property type="project" value="UniProtKB-KW"/>
</dbReference>
<dbReference type="InterPro" id="IPR034405">
    <property type="entry name" value="F420"/>
</dbReference>
<evidence type="ECO:0000256" key="14">
    <source>
        <dbReference type="ARBA" id="ARBA00023014"/>
    </source>
</evidence>
<feature type="domain" description="Radical SAM core" evidence="19">
    <location>
        <begin position="41"/>
        <end position="286"/>
    </location>
</feature>
<dbReference type="PANTHER" id="PTHR43076:SF1">
    <property type="entry name" value="LIPOYL SYNTHASE 2"/>
    <property type="match status" value="1"/>
</dbReference>
<gene>
    <name evidence="20" type="ORF">WJX81_008558</name>
</gene>
<comment type="function">
    <text evidence="2">Catalyzes the radical-mediated synthesis of 7,8-didemethyl-8-hydroxy-5-deazariboflavin (FO) from 5-amino-6-(D-ribitylamino)uracil and L-tyrosine.</text>
</comment>
<evidence type="ECO:0000256" key="3">
    <source>
        <dbReference type="ARBA" id="ARBA00004712"/>
    </source>
</evidence>
<dbReference type="InterPro" id="IPR045567">
    <property type="entry name" value="CofH/MnqC-like_C"/>
</dbReference>
<keyword evidence="10" id="KW-0808">Transferase</keyword>
<dbReference type="SFLD" id="SFLDF00294">
    <property type="entry name" value="7_8-didemethyl-8-hydroxy-5-dea"/>
    <property type="match status" value="1"/>
</dbReference>
<comment type="catalytic activity">
    <reaction evidence="17">
        <text>5-amino-5-(4-hydroxybenzyl)-6-(D-ribitylimino)-5,6-dihydrouracil + S-adenosyl-L-methionine = 7,8-didemethyl-8-hydroxy-5-deazariboflavin + 5'-deoxyadenosine + L-methionine + NH4(+) + H(+)</text>
        <dbReference type="Rhea" id="RHEA:55204"/>
        <dbReference type="ChEBI" id="CHEBI:15378"/>
        <dbReference type="ChEBI" id="CHEBI:17319"/>
        <dbReference type="ChEBI" id="CHEBI:28938"/>
        <dbReference type="ChEBI" id="CHEBI:57844"/>
        <dbReference type="ChEBI" id="CHEBI:59789"/>
        <dbReference type="ChEBI" id="CHEBI:59904"/>
        <dbReference type="ChEBI" id="CHEBI:85936"/>
        <dbReference type="EC" id="4.3.1.32"/>
    </reaction>
</comment>
<comment type="caution">
    <text evidence="20">The sequence shown here is derived from an EMBL/GenBank/DDBJ whole genome shotgun (WGS) entry which is preliminary data.</text>
</comment>
<dbReference type="NCBIfam" id="TIGR03551">
    <property type="entry name" value="F420_cofH"/>
    <property type="match status" value="1"/>
</dbReference>
<protein>
    <recommendedName>
        <fullName evidence="8">FO synthase</fullName>
        <ecNumber evidence="7">2.5.1.147</ecNumber>
        <ecNumber evidence="6">4.3.1.32</ecNumber>
    </recommendedName>
</protein>
<evidence type="ECO:0000256" key="13">
    <source>
        <dbReference type="ARBA" id="ARBA00023004"/>
    </source>
</evidence>
<evidence type="ECO:0000256" key="1">
    <source>
        <dbReference type="ARBA" id="ARBA00001966"/>
    </source>
</evidence>
<dbReference type="SFLD" id="SFLDG01064">
    <property type="entry name" value="F420__menaquinone_cofactor_bio"/>
    <property type="match status" value="3"/>
</dbReference>
<dbReference type="InterPro" id="IPR058240">
    <property type="entry name" value="rSAM_sf"/>
</dbReference>
<evidence type="ECO:0000256" key="6">
    <source>
        <dbReference type="ARBA" id="ARBA00012126"/>
    </source>
</evidence>
<comment type="catalytic activity">
    <reaction evidence="16">
        <text>5-amino-6-(D-ribitylamino)uracil + L-tyrosine + S-adenosyl-L-methionine = 5-amino-5-(4-hydroxybenzyl)-6-(D-ribitylimino)-5,6-dihydrouracil + 2-iminoacetate + 5'-deoxyadenosine + L-methionine + H(+)</text>
        <dbReference type="Rhea" id="RHEA:55200"/>
        <dbReference type="ChEBI" id="CHEBI:15378"/>
        <dbReference type="ChEBI" id="CHEBI:15934"/>
        <dbReference type="ChEBI" id="CHEBI:17319"/>
        <dbReference type="ChEBI" id="CHEBI:57844"/>
        <dbReference type="ChEBI" id="CHEBI:58315"/>
        <dbReference type="ChEBI" id="CHEBI:59789"/>
        <dbReference type="ChEBI" id="CHEBI:77846"/>
        <dbReference type="ChEBI" id="CHEBI:85936"/>
        <dbReference type="EC" id="2.5.1.147"/>
    </reaction>
</comment>
<dbReference type="Proteomes" id="UP001445335">
    <property type="component" value="Unassembled WGS sequence"/>
</dbReference>
<dbReference type="InterPro" id="IPR019940">
    <property type="entry name" value="CofH_family"/>
</dbReference>
<dbReference type="AlphaFoldDB" id="A0AAW1RFZ3"/>
<dbReference type="CDD" id="cd01335">
    <property type="entry name" value="Radical_SAM"/>
    <property type="match status" value="1"/>
</dbReference>
<keyword evidence="21" id="KW-1185">Reference proteome</keyword>
<dbReference type="SUPFAM" id="SSF102114">
    <property type="entry name" value="Radical SAM enzymes"/>
    <property type="match status" value="2"/>
</dbReference>
<dbReference type="Gene3D" id="3.20.20.70">
    <property type="entry name" value="Aldolase class I"/>
    <property type="match status" value="2"/>
</dbReference>
<evidence type="ECO:0000256" key="11">
    <source>
        <dbReference type="ARBA" id="ARBA00022691"/>
    </source>
</evidence>
<dbReference type="SMART" id="SM00729">
    <property type="entry name" value="Elp3"/>
    <property type="match status" value="2"/>
</dbReference>
<dbReference type="InterPro" id="IPR020050">
    <property type="entry name" value="FO_synthase_su2"/>
</dbReference>
<dbReference type="NCBIfam" id="NF004884">
    <property type="entry name" value="PRK06245.1"/>
    <property type="match status" value="1"/>
</dbReference>
<dbReference type="GO" id="GO:0044689">
    <property type="term" value="F:7,8-didemethyl-8-hydroxy-5-deazariboflavin synthase activity"/>
    <property type="evidence" value="ECO:0007669"/>
    <property type="project" value="UniProtKB-EC"/>
</dbReference>
<dbReference type="EMBL" id="JALJOU010000041">
    <property type="protein sequence ID" value="KAK9832553.1"/>
    <property type="molecule type" value="Genomic_DNA"/>
</dbReference>
<name>A0AAW1RFZ3_9CHLO</name>
<keyword evidence="14" id="KW-0411">Iron-sulfur</keyword>
<keyword evidence="15" id="KW-0456">Lyase</keyword>
<dbReference type="SFLD" id="SFLDG01389">
    <property type="entry name" value="menaquinone_synthsis_involved"/>
    <property type="match status" value="1"/>
</dbReference>
<comment type="cofactor">
    <cofactor evidence="1">
        <name>[4Fe-4S] cluster</name>
        <dbReference type="ChEBI" id="CHEBI:49883"/>
    </cofactor>
</comment>
<dbReference type="InterPro" id="IPR019939">
    <property type="entry name" value="CofG_family"/>
</dbReference>
<proteinExistence type="inferred from homology"/>
<organism evidence="20 21">
    <name type="scientific">Elliptochloris bilobata</name>
    <dbReference type="NCBI Taxonomy" id="381761"/>
    <lineage>
        <taxon>Eukaryota</taxon>
        <taxon>Viridiplantae</taxon>
        <taxon>Chlorophyta</taxon>
        <taxon>core chlorophytes</taxon>
        <taxon>Trebouxiophyceae</taxon>
        <taxon>Trebouxiophyceae incertae sedis</taxon>
        <taxon>Elliptochloris clade</taxon>
        <taxon>Elliptochloris</taxon>
    </lineage>
</organism>
<comment type="similarity">
    <text evidence="4">In the C-terminal section; belongs to the radical SAM superfamily. CofH family.</text>
</comment>
<dbReference type="HAMAP" id="MF_01612">
    <property type="entry name" value="FO_synth_sub2"/>
    <property type="match status" value="1"/>
</dbReference>
<evidence type="ECO:0000256" key="5">
    <source>
        <dbReference type="ARBA" id="ARBA00010826"/>
    </source>
</evidence>
<evidence type="ECO:0000313" key="21">
    <source>
        <dbReference type="Proteomes" id="UP001445335"/>
    </source>
</evidence>
<evidence type="ECO:0000313" key="20">
    <source>
        <dbReference type="EMBL" id="KAK9832553.1"/>
    </source>
</evidence>
<dbReference type="EC" id="4.3.1.32" evidence="6"/>
<dbReference type="SFLD" id="SFLDG01388">
    <property type="entry name" value="7_8-didemethyl-8-hydroxy-5-dea"/>
    <property type="match status" value="2"/>
</dbReference>